<evidence type="ECO:0000256" key="4">
    <source>
        <dbReference type="ARBA" id="ARBA00022685"/>
    </source>
</evidence>
<dbReference type="PRINTS" id="PR01857">
    <property type="entry name" value="ADAMTSFAMILY"/>
</dbReference>
<feature type="disulfide bond" evidence="16">
    <location>
        <begin position="328"/>
        <end position="406"/>
    </location>
</feature>
<evidence type="ECO:0000256" key="6">
    <source>
        <dbReference type="ARBA" id="ARBA00022729"/>
    </source>
</evidence>
<dbReference type="InterPro" id="IPR041645">
    <property type="entry name" value="ADAMTS_CR_2"/>
</dbReference>
<keyword evidence="8" id="KW-0378">Hydrolase</keyword>
<dbReference type="STRING" id="8496.A0A151MFR6"/>
<keyword evidence="12 16" id="KW-1015">Disulfide bond</keyword>
<evidence type="ECO:0000256" key="14">
    <source>
        <dbReference type="PIRSR" id="PIRSR613273-1"/>
    </source>
</evidence>
<keyword evidence="6 18" id="KW-0732">Signal</keyword>
<dbReference type="Pfam" id="PF01421">
    <property type="entry name" value="Reprolysin"/>
    <property type="match status" value="1"/>
</dbReference>
<dbReference type="InterPro" id="IPR000884">
    <property type="entry name" value="TSP1_rpt"/>
</dbReference>
<evidence type="ECO:0000256" key="2">
    <source>
        <dbReference type="ARBA" id="ARBA00022525"/>
    </source>
</evidence>
<dbReference type="InterPro" id="IPR006586">
    <property type="entry name" value="ADAM_Cys-rich"/>
</dbReference>
<feature type="binding site" evidence="15">
    <location>
        <position position="209"/>
    </location>
    <ligand>
        <name>Ca(2+)</name>
        <dbReference type="ChEBI" id="CHEBI:29108"/>
        <label>1</label>
    </ligand>
</feature>
<dbReference type="Gene3D" id="2.60.120.830">
    <property type="match status" value="1"/>
</dbReference>
<dbReference type="FunFam" id="2.20.100.10:FF:000005">
    <property type="entry name" value="ADAM metallopeptidase with thrombospondin type 1 motif 9"/>
    <property type="match status" value="1"/>
</dbReference>
<feature type="chain" id="PRO_5007585143" evidence="18">
    <location>
        <begin position="19"/>
        <end position="1597"/>
    </location>
</feature>
<feature type="disulfide bond" evidence="16">
    <location>
        <begin position="453"/>
        <end position="487"/>
    </location>
</feature>
<feature type="binding site" evidence="15">
    <location>
        <position position="292"/>
    </location>
    <ligand>
        <name>Ca(2+)</name>
        <dbReference type="ChEBI" id="CHEBI:29108"/>
        <label>2</label>
    </ligand>
</feature>
<dbReference type="Pfam" id="PF05986">
    <property type="entry name" value="ADAMTS_spacer1"/>
    <property type="match status" value="1"/>
</dbReference>
<dbReference type="InterPro" id="IPR045371">
    <property type="entry name" value="ADAMTS_CR_3"/>
</dbReference>
<dbReference type="Pfam" id="PF19030">
    <property type="entry name" value="TSP1_ADAMTS"/>
    <property type="match status" value="7"/>
</dbReference>
<dbReference type="Gene3D" id="2.60.120.290">
    <property type="entry name" value="Spermadhesin, CUB domain"/>
    <property type="match status" value="1"/>
</dbReference>
<feature type="binding site" evidence="15">
    <location>
        <position position="409"/>
    </location>
    <ligand>
        <name>Ca(2+)</name>
        <dbReference type="ChEBI" id="CHEBI:29108"/>
        <label>1</label>
    </ligand>
</feature>
<evidence type="ECO:0000256" key="15">
    <source>
        <dbReference type="PIRSR" id="PIRSR613273-2"/>
    </source>
</evidence>
<dbReference type="Gene3D" id="3.40.1620.60">
    <property type="match status" value="1"/>
</dbReference>
<dbReference type="GO" id="GO:0004222">
    <property type="term" value="F:metalloendopeptidase activity"/>
    <property type="evidence" value="ECO:0007669"/>
    <property type="project" value="InterPro"/>
</dbReference>
<dbReference type="SUPFAM" id="SSF49854">
    <property type="entry name" value="Spermadhesin, CUB domain"/>
    <property type="match status" value="1"/>
</dbReference>
<feature type="active site" evidence="14 17">
    <location>
        <position position="351"/>
    </location>
</feature>
<feature type="disulfide bond" evidence="16">
    <location>
        <begin position="532"/>
        <end position="544"/>
    </location>
</feature>
<dbReference type="InterPro" id="IPR001590">
    <property type="entry name" value="Peptidase_M12B"/>
</dbReference>
<dbReference type="GO" id="GO:0046872">
    <property type="term" value="F:metal ion binding"/>
    <property type="evidence" value="ECO:0007669"/>
    <property type="project" value="UniProtKB-KW"/>
</dbReference>
<dbReference type="Pfam" id="PF17771">
    <property type="entry name" value="ADAMTS_CR_2"/>
    <property type="match status" value="1"/>
</dbReference>
<dbReference type="InterPro" id="IPR050439">
    <property type="entry name" value="ADAMTS_ADAMTS-like"/>
</dbReference>
<reference evidence="20 21" key="1">
    <citation type="journal article" date="2012" name="Genome Biol.">
        <title>Sequencing three crocodilian genomes to illuminate the evolution of archosaurs and amniotes.</title>
        <authorList>
            <person name="St John J.A."/>
            <person name="Braun E.L."/>
            <person name="Isberg S.R."/>
            <person name="Miles L.G."/>
            <person name="Chong A.Y."/>
            <person name="Gongora J."/>
            <person name="Dalzell P."/>
            <person name="Moran C."/>
            <person name="Bed'hom B."/>
            <person name="Abzhanov A."/>
            <person name="Burgess S.C."/>
            <person name="Cooksey A.M."/>
            <person name="Castoe T.A."/>
            <person name="Crawford N.G."/>
            <person name="Densmore L.D."/>
            <person name="Drew J.C."/>
            <person name="Edwards S.V."/>
            <person name="Faircloth B.C."/>
            <person name="Fujita M.K."/>
            <person name="Greenwold M.J."/>
            <person name="Hoffmann F.G."/>
            <person name="Howard J.M."/>
            <person name="Iguchi T."/>
            <person name="Janes D.E."/>
            <person name="Khan S.Y."/>
            <person name="Kohno S."/>
            <person name="de Koning A.J."/>
            <person name="Lance S.L."/>
            <person name="McCarthy F.M."/>
            <person name="McCormack J.E."/>
            <person name="Merchant M.E."/>
            <person name="Peterson D.G."/>
            <person name="Pollock D.D."/>
            <person name="Pourmand N."/>
            <person name="Raney B.J."/>
            <person name="Roessler K.A."/>
            <person name="Sanford J.R."/>
            <person name="Sawyer R.H."/>
            <person name="Schmidt C.J."/>
            <person name="Triplett E.W."/>
            <person name="Tuberville T.D."/>
            <person name="Venegas-Anaya M."/>
            <person name="Howard J.T."/>
            <person name="Jarvis E.D."/>
            <person name="Guillette L.J.Jr."/>
            <person name="Glenn T.C."/>
            <person name="Green R.E."/>
            <person name="Ray D.A."/>
        </authorList>
    </citation>
    <scope>NUCLEOTIDE SEQUENCE [LARGE SCALE GENOMIC DNA]</scope>
    <source>
        <strain evidence="20">KSC_2009_1</strain>
    </source>
</reference>
<evidence type="ECO:0000256" key="1">
    <source>
        <dbReference type="ARBA" id="ARBA00004613"/>
    </source>
</evidence>
<dbReference type="PANTHER" id="PTHR13723">
    <property type="entry name" value="ADAMTS A DISINTEGRIN AND METALLOPROTEASE WITH THROMBOSPONDIN MOTIFS PROTEASE"/>
    <property type="match status" value="1"/>
</dbReference>
<comment type="subcellular location">
    <subcellularLocation>
        <location evidence="1">Secreted</location>
    </subcellularLocation>
</comment>
<dbReference type="InterPro" id="IPR036383">
    <property type="entry name" value="TSP1_rpt_sf"/>
</dbReference>
<organism evidence="20 21">
    <name type="scientific">Alligator mississippiensis</name>
    <name type="common">American alligator</name>
    <dbReference type="NCBI Taxonomy" id="8496"/>
    <lineage>
        <taxon>Eukaryota</taxon>
        <taxon>Metazoa</taxon>
        <taxon>Chordata</taxon>
        <taxon>Craniata</taxon>
        <taxon>Vertebrata</taxon>
        <taxon>Euteleostomi</taxon>
        <taxon>Archelosauria</taxon>
        <taxon>Archosauria</taxon>
        <taxon>Crocodylia</taxon>
        <taxon>Alligatoridae</taxon>
        <taxon>Alligatorinae</taxon>
        <taxon>Alligator</taxon>
    </lineage>
</organism>
<dbReference type="Pfam" id="PF00090">
    <property type="entry name" value="TSP_1"/>
    <property type="match status" value="1"/>
</dbReference>
<dbReference type="InterPro" id="IPR035914">
    <property type="entry name" value="Sperma_CUB_dom_sf"/>
</dbReference>
<keyword evidence="11" id="KW-0865">Zymogen</keyword>
<keyword evidence="7" id="KW-0677">Repeat</keyword>
<name>A0A151MFR6_ALLMI</name>
<feature type="disulfide bond" evidence="16">
    <location>
        <begin position="367"/>
        <end position="390"/>
    </location>
</feature>
<feature type="disulfide bond" evidence="16">
    <location>
        <begin position="517"/>
        <end position="554"/>
    </location>
</feature>
<gene>
    <name evidence="20" type="primary">ADAMTS13</name>
    <name evidence="20" type="ORF">Y1Q_0005744</name>
</gene>
<evidence type="ECO:0000313" key="20">
    <source>
        <dbReference type="EMBL" id="KYO23358.1"/>
    </source>
</evidence>
<dbReference type="EMBL" id="AKHW03006215">
    <property type="protein sequence ID" value="KYO23358.1"/>
    <property type="molecule type" value="Genomic_DNA"/>
</dbReference>
<evidence type="ECO:0000256" key="9">
    <source>
        <dbReference type="ARBA" id="ARBA00022833"/>
    </source>
</evidence>
<dbReference type="InterPro" id="IPR013273">
    <property type="entry name" value="ADAMTS/ADAMTS-like"/>
</dbReference>
<keyword evidence="10 20" id="KW-0482">Metalloprotease</keyword>
<protein>
    <submittedName>
        <fullName evidence="20">A disintegrin and metalloproteinase with thrombospondin motifs 13 isoform B</fullName>
    </submittedName>
</protein>
<feature type="binding site" evidence="15 17">
    <location>
        <position position="360"/>
    </location>
    <ligand>
        <name>Zn(2+)</name>
        <dbReference type="ChEBI" id="CHEBI:29105"/>
        <note>catalytic</note>
    </ligand>
</feature>
<dbReference type="SUPFAM" id="SSF82895">
    <property type="entry name" value="TSP-1 type 1 repeat"/>
    <property type="match status" value="7"/>
</dbReference>
<keyword evidence="13" id="KW-0325">Glycoprotein</keyword>
<evidence type="ECO:0000256" key="12">
    <source>
        <dbReference type="ARBA" id="ARBA00023157"/>
    </source>
</evidence>
<evidence type="ECO:0000313" key="21">
    <source>
        <dbReference type="Proteomes" id="UP000050525"/>
    </source>
</evidence>
<keyword evidence="21" id="KW-1185">Reference proteome</keyword>
<proteinExistence type="predicted"/>
<feature type="binding site" evidence="15">
    <location>
        <position position="299"/>
    </location>
    <ligand>
        <name>Ca(2+)</name>
        <dbReference type="ChEBI" id="CHEBI:29108"/>
        <label>1</label>
    </ligand>
</feature>
<feature type="binding site" evidence="15">
    <location>
        <position position="409"/>
    </location>
    <ligand>
        <name>Ca(2+)</name>
        <dbReference type="ChEBI" id="CHEBI:29108"/>
        <label>2</label>
    </ligand>
</feature>
<feature type="binding site" evidence="15 17">
    <location>
        <position position="354"/>
    </location>
    <ligand>
        <name>Zn(2+)</name>
        <dbReference type="ChEBI" id="CHEBI:29105"/>
        <note>catalytic</note>
    </ligand>
</feature>
<feature type="disulfide bond" evidence="16">
    <location>
        <begin position="521"/>
        <end position="559"/>
    </location>
</feature>
<dbReference type="SUPFAM" id="SSF55486">
    <property type="entry name" value="Metalloproteases ('zincins'), catalytic domain"/>
    <property type="match status" value="1"/>
</dbReference>
<dbReference type="SMART" id="SM00209">
    <property type="entry name" value="TSP1"/>
    <property type="match status" value="8"/>
</dbReference>
<evidence type="ECO:0000256" key="16">
    <source>
        <dbReference type="PIRSR" id="PIRSR613273-3"/>
    </source>
</evidence>
<keyword evidence="4" id="KW-0165">Cleavage on pair of basic residues</keyword>
<feature type="binding site" evidence="15">
    <location>
        <position position="406"/>
    </location>
    <ligand>
        <name>Ca(2+)</name>
        <dbReference type="ChEBI" id="CHEBI:29108"/>
        <label>1</label>
    </ligand>
</feature>
<dbReference type="FunFam" id="2.20.100.10:FF:000007">
    <property type="entry name" value="Thrombospondin 1"/>
    <property type="match status" value="1"/>
</dbReference>
<dbReference type="GO" id="GO:0005576">
    <property type="term" value="C:extracellular region"/>
    <property type="evidence" value="ECO:0007669"/>
    <property type="project" value="UniProtKB-SubCell"/>
</dbReference>
<dbReference type="InterPro" id="IPR024079">
    <property type="entry name" value="MetalloPept_cat_dom_sf"/>
</dbReference>
<dbReference type="CTD" id="11093"/>
<feature type="disulfide bond" evidence="16">
    <location>
        <begin position="481"/>
        <end position="492"/>
    </location>
</feature>
<dbReference type="SMART" id="SM00608">
    <property type="entry name" value="ACR"/>
    <property type="match status" value="1"/>
</dbReference>
<evidence type="ECO:0000256" key="8">
    <source>
        <dbReference type="ARBA" id="ARBA00022801"/>
    </source>
</evidence>
<dbReference type="PROSITE" id="PS50092">
    <property type="entry name" value="TSP1"/>
    <property type="match status" value="7"/>
</dbReference>
<keyword evidence="5 15" id="KW-0479">Metal-binding</keyword>
<comment type="cofactor">
    <cofactor evidence="15">
        <name>Zn(2+)</name>
        <dbReference type="ChEBI" id="CHEBI:29105"/>
    </cofactor>
    <text evidence="15">Binds 1 zinc ion per subunit.</text>
</comment>
<keyword evidence="3" id="KW-0645">Protease</keyword>
<dbReference type="InterPro" id="IPR000859">
    <property type="entry name" value="CUB_dom"/>
</dbReference>
<dbReference type="GeneID" id="102565959"/>
<keyword evidence="2" id="KW-0964">Secreted</keyword>
<evidence type="ECO:0000256" key="3">
    <source>
        <dbReference type="ARBA" id="ARBA00022670"/>
    </source>
</evidence>
<dbReference type="FunFam" id="2.60.120.830:FF:000003">
    <property type="entry name" value="ADAM metallopeptidase with thrombospondin type 1 motif 13"/>
    <property type="match status" value="1"/>
</dbReference>
<feature type="binding site" evidence="15">
    <location>
        <position position="292"/>
    </location>
    <ligand>
        <name>Ca(2+)</name>
        <dbReference type="ChEBI" id="CHEBI:29108"/>
        <label>1</label>
    </ligand>
</feature>
<evidence type="ECO:0000256" key="10">
    <source>
        <dbReference type="ARBA" id="ARBA00023049"/>
    </source>
</evidence>
<dbReference type="Proteomes" id="UP000050525">
    <property type="component" value="Unassembled WGS sequence"/>
</dbReference>
<dbReference type="Pfam" id="PF19236">
    <property type="entry name" value="ADAMTS_CR_3"/>
    <property type="match status" value="1"/>
</dbReference>
<dbReference type="GO" id="GO:0030198">
    <property type="term" value="P:extracellular matrix organization"/>
    <property type="evidence" value="ECO:0007669"/>
    <property type="project" value="InterPro"/>
</dbReference>
<dbReference type="PANTHER" id="PTHR13723:SF20">
    <property type="entry name" value="A DISINTEGRIN AND METALLOPROTEINASE WITH THROMBOSPONDIN MOTIFS 13"/>
    <property type="match status" value="1"/>
</dbReference>
<feature type="binding site" evidence="15 17">
    <location>
        <position position="350"/>
    </location>
    <ligand>
        <name>Zn(2+)</name>
        <dbReference type="ChEBI" id="CHEBI:29105"/>
        <note>catalytic</note>
    </ligand>
</feature>
<dbReference type="GO" id="GO:0007229">
    <property type="term" value="P:integrin-mediated signaling pathway"/>
    <property type="evidence" value="ECO:0007669"/>
    <property type="project" value="UniProtKB-KW"/>
</dbReference>
<keyword evidence="15" id="KW-0106">Calcium</keyword>
<sequence>MSTRFMILAFTMFPLGFGWLSPFQEKFLRALDPEDVFSYFGTKSVLDVPEFIVVQPACACEEDQVGLTACKVQRCSLQSWGQLYTFEFLEDPDLLLPSFVSHRVLNTSVSLLKWFPGNCFAEGKPLHPLGAVCRVSYCEGQLQGIIIASEEKIHIRPVRSKHWSLLKDLSFFKPHLIFRTTGRGAKTAKEKKFHPRHWKRSEGTVKHLELLVAAGPDVYQFHREDTERYILTNLNIGAELLRDASLGAQFRVHLMRIIVLTEPEADLNITTNITSSLISVCEWSKKVNPPDDSDPQHADLVLYVTRFDLELLNGNKELRGATQLGGACSSSWSCIITEDTGFDLGVTMAHEIGHSFGISHDGEENSCSKSGFIMGTEGSHNNIDLAWSECSREQFLAFISTGQASCINDLPDLGGSIPGWKPGLYYGVDEQCKVAFGAAATACTFADSNVDMCSVLSCHTNPAEQSSCTRLLVPLLDGTECGINKWCSKGRCSSLEELNPVTVVHGHWSSWSPFTSCSRICGGGVAMRQRFCNNPRPAFGGQQCLGEDLQAEMCNTQACGTTQVDFMAEQCAATNPQPFYITAGVASFYNWTSAASDAAEDILCKYMCRAAGKNFIGSRGEGFTDGTRCRPSGSDAHGAFSLCVMGSCRVFGCNGKMDSGKVMDACKVCGGDNTTCTRVSGSYVEGKAREYVTFLALPGNSTEVHVVNRKPLFTHLAVKIKGQYVVAGKGTISLNTTYPSVLEDSQIRYTLFLTQDHLPILEEIHVDGPTQEDIEIQVYRKYGKEYGDKTSPDITFSYFVPKENQAFAWIPWRGTCSVTCGEGDQLVDHVCFDQTRDEIIDEQQCLETPRPPSRHEPCTMAPCPPSWAPGSFGQCSSSCGGGVMERLVRCVEKIGGLILTLPDYKCIDSPKPASTELCNTQLCPLRWKGSEPGKCSAICGVGVAQQNLTCVQVHGDLETVVDDSLCPVEEKPPSVVSCVVNICPFGWTTQEDTHPLAALVPAETIQKADRSVYVWSPLAGDCSVTCGGGATQLHYVCVAFDTKEEAPEENCSSVPKPESRMEICNLSPCPPSWEVKELAPCPVTCGGGRVPLSIRCIRQEGNTTHALPLSECIQIPWPTSSNECGTVPCPARWQYKTDSCSASCGGGVTRRILYCARETGEKVEEIVADAQCHGLPRPEELELCNLEPCPPRWKIVRTSPCSSSCGMGVAVQVVICVQIHQGLESQLEESLCPEAEKPISRIPCVIRMCSYEWGFTDWTECSASCGNGIQMRQDFCLNPKTHEHVNPVFCLRSPKPITVRGCSAGPCPKPSAAAKSSGEPQMPSSSTNLLMMAVTVSPEKPKYKDLDLPPMGMPAPPLTGSEEDAAGMENTAGESSICGRLFLNTTGVINMTGLQVNDCTVTIGRPLGEVVTVKVLESSLNCSAGEIVLFSGRLMWRTGCRKLTMASLSTRTNTLIVRQRLVFLGNGIVFQYNSKAATKKHYQDCDVQLFGSRGEIVNPVESPDPRRQVACRTFITVAPRHRIAIRALYTDLGPESNHTYSSYILIRDVNTMKTIVFHGKQLFFWESTGSQAEIEFHDDFTEGHGSFRAEYQVTEPR</sequence>
<evidence type="ECO:0000256" key="5">
    <source>
        <dbReference type="ARBA" id="ARBA00022723"/>
    </source>
</evidence>
<evidence type="ECO:0000256" key="17">
    <source>
        <dbReference type="PROSITE-ProRule" id="PRU00276"/>
    </source>
</evidence>
<dbReference type="GO" id="GO:0006508">
    <property type="term" value="P:proteolysis"/>
    <property type="evidence" value="ECO:0007669"/>
    <property type="project" value="UniProtKB-KW"/>
</dbReference>
<accession>A0A151MFR6</accession>
<dbReference type="KEGG" id="amj:102565959"/>
<dbReference type="Gene3D" id="2.20.100.10">
    <property type="entry name" value="Thrombospondin type-1 (TSP1) repeat"/>
    <property type="match status" value="5"/>
</dbReference>
<feature type="binding site" evidence="15">
    <location>
        <position position="209"/>
    </location>
    <ligand>
        <name>Ca(2+)</name>
        <dbReference type="ChEBI" id="CHEBI:29108"/>
        <label>2</label>
    </ligand>
</feature>
<feature type="signal peptide" evidence="18">
    <location>
        <begin position="1"/>
        <end position="18"/>
    </location>
</feature>
<feature type="disulfide bond" evidence="16">
    <location>
        <begin position="443"/>
        <end position="468"/>
    </location>
</feature>
<evidence type="ECO:0000256" key="13">
    <source>
        <dbReference type="ARBA" id="ARBA00023180"/>
    </source>
</evidence>
<dbReference type="CDD" id="cd04273">
    <property type="entry name" value="ZnMc_ADAMTS_like"/>
    <property type="match status" value="1"/>
</dbReference>
<keyword evidence="9 15" id="KW-0862">Zinc</keyword>
<dbReference type="PROSITE" id="PS50215">
    <property type="entry name" value="ADAM_MEPRO"/>
    <property type="match status" value="1"/>
</dbReference>
<dbReference type="SMART" id="SM00042">
    <property type="entry name" value="CUB"/>
    <property type="match status" value="1"/>
</dbReference>
<evidence type="ECO:0000256" key="11">
    <source>
        <dbReference type="ARBA" id="ARBA00023145"/>
    </source>
</evidence>
<dbReference type="OrthoDB" id="9942326at2759"/>
<dbReference type="GO" id="GO:0031012">
    <property type="term" value="C:extracellular matrix"/>
    <property type="evidence" value="ECO:0007669"/>
    <property type="project" value="TreeGrafter"/>
</dbReference>
<dbReference type="InterPro" id="IPR010294">
    <property type="entry name" value="ADAMTS_spacer1"/>
</dbReference>
<evidence type="ECO:0000256" key="7">
    <source>
        <dbReference type="ARBA" id="ARBA00022737"/>
    </source>
</evidence>
<comment type="caution">
    <text evidence="20">The sequence shown here is derived from an EMBL/GenBank/DDBJ whole genome shotgun (WGS) entry which is preliminary data.</text>
</comment>
<evidence type="ECO:0000259" key="19">
    <source>
        <dbReference type="PROSITE" id="PS50215"/>
    </source>
</evidence>
<evidence type="ECO:0000256" key="18">
    <source>
        <dbReference type="SAM" id="SignalP"/>
    </source>
</evidence>
<feature type="disulfide bond" evidence="16">
    <location>
        <begin position="432"/>
        <end position="458"/>
    </location>
</feature>
<dbReference type="Gene3D" id="3.40.390.10">
    <property type="entry name" value="Collagenase (Catalytic Domain)"/>
    <property type="match status" value="1"/>
</dbReference>
<comment type="caution">
    <text evidence="17">Lacks conserved residue(s) required for the propagation of feature annotation.</text>
</comment>
<feature type="disulfide bond" evidence="16">
    <location>
        <begin position="281"/>
        <end position="334"/>
    </location>
</feature>
<feature type="domain" description="Peptidase M12B" evidence="19">
    <location>
        <begin position="206"/>
        <end position="411"/>
    </location>
</feature>